<organism evidence="1 2">
    <name type="scientific">Citrus sinensis</name>
    <name type="common">Sweet orange</name>
    <name type="synonym">Citrus aurantium var. sinensis</name>
    <dbReference type="NCBI Taxonomy" id="2711"/>
    <lineage>
        <taxon>Eukaryota</taxon>
        <taxon>Viridiplantae</taxon>
        <taxon>Streptophyta</taxon>
        <taxon>Embryophyta</taxon>
        <taxon>Tracheophyta</taxon>
        <taxon>Spermatophyta</taxon>
        <taxon>Magnoliopsida</taxon>
        <taxon>eudicotyledons</taxon>
        <taxon>Gunneridae</taxon>
        <taxon>Pentapetalae</taxon>
        <taxon>rosids</taxon>
        <taxon>malvids</taxon>
        <taxon>Sapindales</taxon>
        <taxon>Rutaceae</taxon>
        <taxon>Aurantioideae</taxon>
        <taxon>Citrus</taxon>
    </lineage>
</organism>
<sequence>MPTTTASAVCTTVGNNILLRLTSGERDVKLKALRELKNQIIGNRTKKLSFLKLGAVPAVAGILSDAVSAVDVADNDENDRIVKDIIVQSAAVLGSFACGFEAGVRAVLDAGADILIQRGCLVEEMPLLKSYMEVVDAGARSLKMIYQSKMAPKYDFLQEENMEFLLSLLNNESENVSGLGASIISHSCKTSLEQKLLFDAGVLKRLTSLLGGSLIQRDASLESIATIFKNNPEVVSQFVGPDTGRTLSCIIEIVKDRFARTRLLASLCLIVIRNASPCYLQDVGIKTKLINNLLELLDDPGRVGDEASFAFSSLIAEKEDMQKLAFEVNGVDKLYNHLQKGSLHPRRFEGILLALADMCSKLECCRSRCLSLQVLKLVVDALAHDSSDVRSAACMCLRSVSRSIKNLSAGSFMNETIVIPLVRLLDDTSTAVQVAALGAISNIVVDFTTRRSTFIRLGGVKLLVQLSKSMDSTIRLNALRALRNLIFLAEDKCKEEIFMELTASLLASLICDPEPSVQEQALALVRNLVDGRINSVEYIFAEDGIILDAVGRQLRIASKAEIEIQGMYVLGNVATGKESHKEAVMDQLLLRAENKAQSCIIKFLQSNDSRLRTAAVWAVLNLTCSSSPGSSGRLVKLHDAGIVSHVKNMVNDPCLDVKVIYFSSLSGFLIVVLMVCLMTSRFSLVQLRVKTALEQFNSFDDSLASTSCLQFLTVRAVGELSHVVDPSSKEEESIANYFRFSMKKNKKKKSTRTVKFCFDVPADSL</sequence>
<protein>
    <submittedName>
        <fullName evidence="1">Armadillo repeat-containing protein 8</fullName>
    </submittedName>
</protein>
<dbReference type="Proteomes" id="UP000829398">
    <property type="component" value="Chromosome 2"/>
</dbReference>
<reference evidence="2" key="1">
    <citation type="journal article" date="2023" name="Hortic. Res.">
        <title>A chromosome-level phased genome enabling allele-level studies in sweet orange: a case study on citrus Huanglongbing tolerance.</title>
        <authorList>
            <person name="Wu B."/>
            <person name="Yu Q."/>
            <person name="Deng Z."/>
            <person name="Duan Y."/>
            <person name="Luo F."/>
            <person name="Gmitter F. Jr."/>
        </authorList>
    </citation>
    <scope>NUCLEOTIDE SEQUENCE [LARGE SCALE GENOMIC DNA]</scope>
    <source>
        <strain evidence="2">cv. Valencia</strain>
    </source>
</reference>
<proteinExistence type="predicted"/>
<gene>
    <name evidence="1" type="ORF">KPL71_003184</name>
</gene>
<comment type="caution">
    <text evidence="1">The sequence shown here is derived from an EMBL/GenBank/DDBJ whole genome shotgun (WGS) entry which is preliminary data.</text>
</comment>
<evidence type="ECO:0000313" key="2">
    <source>
        <dbReference type="Proteomes" id="UP000829398"/>
    </source>
</evidence>
<name>A0ACB8MXG2_CITSI</name>
<dbReference type="EMBL" id="CM039171">
    <property type="protein sequence ID" value="KAH9789820.1"/>
    <property type="molecule type" value="Genomic_DNA"/>
</dbReference>
<keyword evidence="2" id="KW-1185">Reference proteome</keyword>
<evidence type="ECO:0000313" key="1">
    <source>
        <dbReference type="EMBL" id="KAH9789820.1"/>
    </source>
</evidence>
<accession>A0ACB8MXG2</accession>